<name>A0A0R3X1A9_HYDTA</name>
<organism evidence="3">
    <name type="scientific">Hydatigena taeniaeformis</name>
    <name type="common">Feline tapeworm</name>
    <name type="synonym">Taenia taeniaeformis</name>
    <dbReference type="NCBI Taxonomy" id="6205"/>
    <lineage>
        <taxon>Eukaryota</taxon>
        <taxon>Metazoa</taxon>
        <taxon>Spiralia</taxon>
        <taxon>Lophotrochozoa</taxon>
        <taxon>Platyhelminthes</taxon>
        <taxon>Cestoda</taxon>
        <taxon>Eucestoda</taxon>
        <taxon>Cyclophyllidea</taxon>
        <taxon>Taeniidae</taxon>
        <taxon>Hydatigera</taxon>
    </lineage>
</organism>
<keyword evidence="2" id="KW-1185">Reference proteome</keyword>
<reference evidence="1 2" key="2">
    <citation type="submission" date="2018-11" db="EMBL/GenBank/DDBJ databases">
        <authorList>
            <consortium name="Pathogen Informatics"/>
        </authorList>
    </citation>
    <scope>NUCLEOTIDE SEQUENCE [LARGE SCALE GENOMIC DNA]</scope>
</reference>
<protein>
    <submittedName>
        <fullName evidence="3">Secreted protein</fullName>
    </submittedName>
</protein>
<proteinExistence type="predicted"/>
<evidence type="ECO:0000313" key="3">
    <source>
        <dbReference type="WBParaSite" id="TTAC_0000697201-mRNA-1"/>
    </source>
</evidence>
<gene>
    <name evidence="1" type="ORF">TTAC_LOCUS6957</name>
</gene>
<accession>A0A0R3X1A9</accession>
<dbReference type="EMBL" id="UYWX01020334">
    <property type="protein sequence ID" value="VDM31248.1"/>
    <property type="molecule type" value="Genomic_DNA"/>
</dbReference>
<dbReference type="WBParaSite" id="TTAC_0000697201-mRNA-1">
    <property type="protein sequence ID" value="TTAC_0000697201-mRNA-1"/>
    <property type="gene ID" value="TTAC_0000697201"/>
</dbReference>
<dbReference type="AlphaFoldDB" id="A0A0R3X1A9"/>
<sequence>MHLIAGCFATAVSTLGKTTVAMGQRVRSALRPRGAANRGDAQRCRTAHCYFNCPLSPIDEIRPPTE</sequence>
<dbReference type="Proteomes" id="UP000274429">
    <property type="component" value="Unassembled WGS sequence"/>
</dbReference>
<reference evidence="3" key="1">
    <citation type="submission" date="2017-02" db="UniProtKB">
        <authorList>
            <consortium name="WormBaseParasite"/>
        </authorList>
    </citation>
    <scope>IDENTIFICATION</scope>
</reference>
<evidence type="ECO:0000313" key="2">
    <source>
        <dbReference type="Proteomes" id="UP000274429"/>
    </source>
</evidence>
<evidence type="ECO:0000313" key="1">
    <source>
        <dbReference type="EMBL" id="VDM31248.1"/>
    </source>
</evidence>